<keyword evidence="10 11" id="KW-0998">Cell outer membrane</keyword>
<evidence type="ECO:0000256" key="1">
    <source>
        <dbReference type="ARBA" id="ARBA00004571"/>
    </source>
</evidence>
<evidence type="ECO:0000256" key="10">
    <source>
        <dbReference type="ARBA" id="ARBA00023237"/>
    </source>
</evidence>
<gene>
    <name evidence="16" type="ORF">HNR48_000510</name>
</gene>
<keyword evidence="3 11" id="KW-1134">Transmembrane beta strand</keyword>
<keyword evidence="13" id="KW-0732">Signal</keyword>
<evidence type="ECO:0000259" key="14">
    <source>
        <dbReference type="Pfam" id="PF00593"/>
    </source>
</evidence>
<protein>
    <submittedName>
        <fullName evidence="16">Iron complex outermembrane receptor protein</fullName>
    </submittedName>
</protein>
<keyword evidence="9 11" id="KW-0472">Membrane</keyword>
<proteinExistence type="inferred from homology"/>
<dbReference type="GO" id="GO:0006826">
    <property type="term" value="P:iron ion transport"/>
    <property type="evidence" value="ECO:0007669"/>
    <property type="project" value="UniProtKB-KW"/>
</dbReference>
<dbReference type="SUPFAM" id="SSF56935">
    <property type="entry name" value="Porins"/>
    <property type="match status" value="1"/>
</dbReference>
<dbReference type="Pfam" id="PF07715">
    <property type="entry name" value="Plug"/>
    <property type="match status" value="1"/>
</dbReference>
<dbReference type="Pfam" id="PF00593">
    <property type="entry name" value="TonB_dep_Rec_b-barrel"/>
    <property type="match status" value="1"/>
</dbReference>
<evidence type="ECO:0000256" key="8">
    <source>
        <dbReference type="ARBA" id="ARBA00023077"/>
    </source>
</evidence>
<evidence type="ECO:0000256" key="2">
    <source>
        <dbReference type="ARBA" id="ARBA00022448"/>
    </source>
</evidence>
<dbReference type="PANTHER" id="PTHR32552:SF81">
    <property type="entry name" value="TONB-DEPENDENT OUTER MEMBRANE RECEPTOR"/>
    <property type="match status" value="1"/>
</dbReference>
<keyword evidence="5 11" id="KW-0812">Transmembrane</keyword>
<dbReference type="Proteomes" id="UP000528457">
    <property type="component" value="Unassembled WGS sequence"/>
</dbReference>
<comment type="similarity">
    <text evidence="11 12">Belongs to the TonB-dependent receptor family.</text>
</comment>
<keyword evidence="7" id="KW-0406">Ion transport</keyword>
<evidence type="ECO:0000256" key="5">
    <source>
        <dbReference type="ARBA" id="ARBA00022692"/>
    </source>
</evidence>
<keyword evidence="2 11" id="KW-0813">Transport</keyword>
<dbReference type="InterPro" id="IPR036942">
    <property type="entry name" value="Beta-barrel_TonB_sf"/>
</dbReference>
<accession>A0A7X0MWV3</accession>
<keyword evidence="4" id="KW-0410">Iron transport</keyword>
<comment type="subcellular location">
    <subcellularLocation>
        <location evidence="1 11">Cell outer membrane</location>
        <topology evidence="1 11">Multi-pass membrane protein</topology>
    </subcellularLocation>
</comment>
<keyword evidence="6" id="KW-0408">Iron</keyword>
<comment type="caution">
    <text evidence="16">The sequence shown here is derived from an EMBL/GenBank/DDBJ whole genome shotgun (WGS) entry which is preliminary data.</text>
</comment>
<dbReference type="GO" id="GO:0009279">
    <property type="term" value="C:cell outer membrane"/>
    <property type="evidence" value="ECO:0007669"/>
    <property type="project" value="UniProtKB-SubCell"/>
</dbReference>
<organism evidence="16 17">
    <name type="scientific">Pseudoteredinibacter isoporae</name>
    <dbReference type="NCBI Taxonomy" id="570281"/>
    <lineage>
        <taxon>Bacteria</taxon>
        <taxon>Pseudomonadati</taxon>
        <taxon>Pseudomonadota</taxon>
        <taxon>Gammaproteobacteria</taxon>
        <taxon>Cellvibrionales</taxon>
        <taxon>Cellvibrionaceae</taxon>
        <taxon>Pseudoteredinibacter</taxon>
    </lineage>
</organism>
<feature type="domain" description="TonB-dependent receptor-like beta-barrel" evidence="14">
    <location>
        <begin position="230"/>
        <end position="694"/>
    </location>
</feature>
<reference evidence="16 17" key="1">
    <citation type="submission" date="2020-08" db="EMBL/GenBank/DDBJ databases">
        <title>Genomic Encyclopedia of Type Strains, Phase IV (KMG-IV): sequencing the most valuable type-strain genomes for metagenomic binning, comparative biology and taxonomic classification.</title>
        <authorList>
            <person name="Goeker M."/>
        </authorList>
    </citation>
    <scope>NUCLEOTIDE SEQUENCE [LARGE SCALE GENOMIC DNA]</scope>
    <source>
        <strain evidence="16 17">DSM 22368</strain>
    </source>
</reference>
<sequence length="729" mass="79146">MKTLSPIGCLSLAALLATQASAESGLLIEELVVTAQKRAQNLTDVPIAISSFGAGDIEATASRQLADLAEHIPNLAMDSSNALSSAVAIRGVGSSSRNIGFDGRVGVYIDGVYMGQSPALNQQLLDLQRVEVLRGPQGALFGKNTVAGAINLITEKPGAENYTELGINAGNYGARQFSIKFNRALSDDAGLKFSVASLQRDGFAHNELDGQELGNIDSRTVRLQYRQELSDSLSVLLSGDYMEVDQNSIFNDGIAVTDSFGTRQIARPEDRKANVNFLPRDERSIGGLSMDIEYELDNGFGLRSVSAWRSTSAEFRNDVDYSPLDVLTSTFDDKYQQFTQEFQLISPAKDEFNYVVGLYYYRQDAESERNAYPGSIALFPGWPTAPVTTDGEVDTESVAVFANAEANFAENWRLGFGFRLATETKDVDWTIDGSGSGIFFIGVGQVQDSRRDTDFSPSLSLSYDINEDLSAYVRYAEGYKSGGYNLDYVTQADLVAGIEFDKETVENFELGLKGSLFNGRARFSAALFRADYEDYQVNQFLDLGNGATSISIRNAAKVETSGAELELDVKLAKSLTLSAALGLLSADFDRFPNGGGQGVDLDGNRLPGAAERQASLALDYRTPLGFIDAELGINLNVSYSGDYFTTATNVRSATLGDGSTLAYGHVDSHSLVNLRVSLMESSARWSVALWSKNLLDKEFVVNDGRDFLNTYNIGLNDPRTVGLEATYAF</sequence>
<name>A0A7X0MWV3_9GAMM</name>
<dbReference type="InterPro" id="IPR000531">
    <property type="entry name" value="Beta-barrel_TonB"/>
</dbReference>
<evidence type="ECO:0000256" key="13">
    <source>
        <dbReference type="SAM" id="SignalP"/>
    </source>
</evidence>
<dbReference type="PROSITE" id="PS52016">
    <property type="entry name" value="TONB_DEPENDENT_REC_3"/>
    <property type="match status" value="1"/>
</dbReference>
<dbReference type="RefSeq" id="WP_166851838.1">
    <property type="nucleotide sequence ID" value="NZ_JAAONY010000001.1"/>
</dbReference>
<keyword evidence="16" id="KW-0675">Receptor</keyword>
<dbReference type="Gene3D" id="2.40.170.20">
    <property type="entry name" value="TonB-dependent receptor, beta-barrel domain"/>
    <property type="match status" value="1"/>
</dbReference>
<dbReference type="PANTHER" id="PTHR32552">
    <property type="entry name" value="FERRICHROME IRON RECEPTOR-RELATED"/>
    <property type="match status" value="1"/>
</dbReference>
<evidence type="ECO:0000256" key="11">
    <source>
        <dbReference type="PROSITE-ProRule" id="PRU01360"/>
    </source>
</evidence>
<dbReference type="InterPro" id="IPR039426">
    <property type="entry name" value="TonB-dep_rcpt-like"/>
</dbReference>
<feature type="signal peptide" evidence="13">
    <location>
        <begin position="1"/>
        <end position="22"/>
    </location>
</feature>
<evidence type="ECO:0000256" key="3">
    <source>
        <dbReference type="ARBA" id="ARBA00022452"/>
    </source>
</evidence>
<evidence type="ECO:0000259" key="15">
    <source>
        <dbReference type="Pfam" id="PF07715"/>
    </source>
</evidence>
<feature type="chain" id="PRO_5031546618" evidence="13">
    <location>
        <begin position="23"/>
        <end position="729"/>
    </location>
</feature>
<evidence type="ECO:0000256" key="6">
    <source>
        <dbReference type="ARBA" id="ARBA00023004"/>
    </source>
</evidence>
<keyword evidence="17" id="KW-1185">Reference proteome</keyword>
<dbReference type="EMBL" id="JACHHT010000001">
    <property type="protein sequence ID" value="MBB6520232.1"/>
    <property type="molecule type" value="Genomic_DNA"/>
</dbReference>
<evidence type="ECO:0000313" key="16">
    <source>
        <dbReference type="EMBL" id="MBB6520232.1"/>
    </source>
</evidence>
<evidence type="ECO:0000256" key="4">
    <source>
        <dbReference type="ARBA" id="ARBA00022496"/>
    </source>
</evidence>
<evidence type="ECO:0000313" key="17">
    <source>
        <dbReference type="Proteomes" id="UP000528457"/>
    </source>
</evidence>
<evidence type="ECO:0000256" key="12">
    <source>
        <dbReference type="RuleBase" id="RU003357"/>
    </source>
</evidence>
<feature type="domain" description="TonB-dependent receptor plug" evidence="15">
    <location>
        <begin position="42"/>
        <end position="149"/>
    </location>
</feature>
<dbReference type="InParanoid" id="A0A7X0MWV3"/>
<dbReference type="AlphaFoldDB" id="A0A7X0MWV3"/>
<keyword evidence="8 12" id="KW-0798">TonB box</keyword>
<dbReference type="InterPro" id="IPR012910">
    <property type="entry name" value="Plug_dom"/>
</dbReference>
<evidence type="ECO:0000256" key="9">
    <source>
        <dbReference type="ARBA" id="ARBA00023136"/>
    </source>
</evidence>
<evidence type="ECO:0000256" key="7">
    <source>
        <dbReference type="ARBA" id="ARBA00023065"/>
    </source>
</evidence>